<evidence type="ECO:0000256" key="10">
    <source>
        <dbReference type="ARBA" id="ARBA00081194"/>
    </source>
</evidence>
<dbReference type="GO" id="GO:0006886">
    <property type="term" value="P:intracellular protein transport"/>
    <property type="evidence" value="ECO:0007669"/>
    <property type="project" value="InterPro"/>
</dbReference>
<reference evidence="15 16" key="1">
    <citation type="submission" date="2019-12" db="EMBL/GenBank/DDBJ databases">
        <title>Draft genome sequence of the ascomycete Xylaria multiplex DSM 110363.</title>
        <authorList>
            <person name="Buettner E."/>
            <person name="Kellner H."/>
        </authorList>
    </citation>
    <scope>NUCLEOTIDE SEQUENCE [LARGE SCALE GENOMIC DNA]</scope>
    <source>
        <strain evidence="15 16">DSM 110363</strain>
    </source>
</reference>
<feature type="compositionally biased region" description="Acidic residues" evidence="11">
    <location>
        <begin position="260"/>
        <end position="269"/>
    </location>
</feature>
<accession>A0A7C8IVE1</accession>
<keyword evidence="8" id="KW-0675">Receptor</keyword>
<dbReference type="Proteomes" id="UP000481858">
    <property type="component" value="Unassembled WGS sequence"/>
</dbReference>
<evidence type="ECO:0000256" key="7">
    <source>
        <dbReference type="ARBA" id="ARBA00023136"/>
    </source>
</evidence>
<dbReference type="SMART" id="SM00963">
    <property type="entry name" value="SRP54_N"/>
    <property type="match status" value="1"/>
</dbReference>
<dbReference type="InterPro" id="IPR000897">
    <property type="entry name" value="SRP54_GTPase_dom"/>
</dbReference>
<dbReference type="InterPro" id="IPR011012">
    <property type="entry name" value="Longin-like_dom_sf"/>
</dbReference>
<evidence type="ECO:0000259" key="12">
    <source>
        <dbReference type="SMART" id="SM00382"/>
    </source>
</evidence>
<keyword evidence="16" id="KW-1185">Reference proteome</keyword>
<feature type="domain" description="AAA+ ATPase" evidence="12">
    <location>
        <begin position="454"/>
        <end position="684"/>
    </location>
</feature>
<dbReference type="SUPFAM" id="SSF52540">
    <property type="entry name" value="P-loop containing nucleoside triphosphate hydrolases"/>
    <property type="match status" value="1"/>
</dbReference>
<dbReference type="InterPro" id="IPR003593">
    <property type="entry name" value="AAA+_ATPase"/>
</dbReference>
<dbReference type="Gene3D" id="1.20.120.140">
    <property type="entry name" value="Signal recognition particle SRP54, nucleotide-binding domain"/>
    <property type="match status" value="1"/>
</dbReference>
<dbReference type="GO" id="GO:0005785">
    <property type="term" value="C:signal recognition particle receptor complex"/>
    <property type="evidence" value="ECO:0007669"/>
    <property type="project" value="InterPro"/>
</dbReference>
<organism evidence="15 16">
    <name type="scientific">Xylaria multiplex</name>
    <dbReference type="NCBI Taxonomy" id="323545"/>
    <lineage>
        <taxon>Eukaryota</taxon>
        <taxon>Fungi</taxon>
        <taxon>Dikarya</taxon>
        <taxon>Ascomycota</taxon>
        <taxon>Pezizomycotina</taxon>
        <taxon>Sordariomycetes</taxon>
        <taxon>Xylariomycetidae</taxon>
        <taxon>Xylariales</taxon>
        <taxon>Xylariaceae</taxon>
        <taxon>Xylaria</taxon>
    </lineage>
</organism>
<dbReference type="SMART" id="SM00382">
    <property type="entry name" value="AAA"/>
    <property type="match status" value="1"/>
</dbReference>
<feature type="compositionally biased region" description="Polar residues" evidence="11">
    <location>
        <begin position="189"/>
        <end position="201"/>
    </location>
</feature>
<dbReference type="PANTHER" id="PTHR43134">
    <property type="entry name" value="SIGNAL RECOGNITION PARTICLE RECEPTOR SUBUNIT ALPHA"/>
    <property type="match status" value="1"/>
</dbReference>
<dbReference type="GO" id="GO:0005047">
    <property type="term" value="F:signal recognition particle binding"/>
    <property type="evidence" value="ECO:0007669"/>
    <property type="project" value="InterPro"/>
</dbReference>
<evidence type="ECO:0000313" key="15">
    <source>
        <dbReference type="EMBL" id="KAF2970923.1"/>
    </source>
</evidence>
<dbReference type="InterPro" id="IPR027417">
    <property type="entry name" value="P-loop_NTPase"/>
</dbReference>
<dbReference type="SUPFAM" id="SSF47364">
    <property type="entry name" value="Domain of the SRP/SRP receptor G-proteins"/>
    <property type="match status" value="1"/>
</dbReference>
<sequence>MLDTFEILTTSGVVLWSRTYAPISPTIVNHFIADVFIEEKAVSTGAKDNQPTASNPPYKYDQHTLKWTFVKELGVIFVAVYRSLLHLSWIDKLVDNLKTVFVDLYGDQLKKPNTTLVHCHAFDEYFDQQYQELESRGNIKGAQAADTPFGIEEGALSGNLGDDPPLPPGLKQRTKPHATAKDASPPSEPTSIEVSNTSRPSTPGGGNHLVVGKSGPMTRMSRKARKMQHNHSAPASSGDEAPSRKGKKAPKKGRRWDADGFADEEDDVQLDYSAAQNTLTSDSEAEAAGRSTAVEGVDSTSWGTTTSKGQFVLKDLGDEVHSILKSAEEKNAASGAPPRGGLVGSGLSTIGGLFRNVVGGKTLTKDDLDKAMKDMEDHLLKKNVAREAAIRLCQGVEKELLGVKTGSFESINARIAKAMEASLIKMLTPTSSLDLLREIDAVTRPSATSMRKRRPYVISIVGVNGVGKSTNLSKICFFLLQNKYKVLIAAGDTFRSGAVEQLKVHVRNLKELTEREGGKVEIFEKGYGGDAATVAKDAVREAANEGYDVVLIDTAGRRHNDQRLMSSLEKFAKFAQPDKILMVGEALVGTDSVAQARNFNSSFGPGRHLDGFIISKCDTVGDMVGTLLKVVVSQHIHVERDPFIVGNNIENGAVVMQATRLILPSVLARKFMSSNTKIPPTLVAVSREFSPARTRSRPRA</sequence>
<dbReference type="Gene3D" id="3.30.450.60">
    <property type="match status" value="1"/>
</dbReference>
<evidence type="ECO:0000256" key="3">
    <source>
        <dbReference type="ARBA" id="ARBA00011870"/>
    </source>
</evidence>
<keyword evidence="6" id="KW-0342">GTP-binding</keyword>
<evidence type="ECO:0000256" key="6">
    <source>
        <dbReference type="ARBA" id="ARBA00023134"/>
    </source>
</evidence>
<evidence type="ECO:0000259" key="13">
    <source>
        <dbReference type="SMART" id="SM00962"/>
    </source>
</evidence>
<dbReference type="GO" id="GO:0003924">
    <property type="term" value="F:GTPase activity"/>
    <property type="evidence" value="ECO:0007669"/>
    <property type="project" value="InterPro"/>
</dbReference>
<dbReference type="GO" id="GO:0005525">
    <property type="term" value="F:GTP binding"/>
    <property type="evidence" value="ECO:0007669"/>
    <property type="project" value="UniProtKB-KW"/>
</dbReference>
<evidence type="ECO:0000313" key="16">
    <source>
        <dbReference type="Proteomes" id="UP000481858"/>
    </source>
</evidence>
<evidence type="ECO:0000256" key="5">
    <source>
        <dbReference type="ARBA" id="ARBA00022824"/>
    </source>
</evidence>
<dbReference type="OrthoDB" id="1727884at2759"/>
<dbReference type="Gene3D" id="3.40.50.300">
    <property type="entry name" value="P-loop containing nucleotide triphosphate hydrolases"/>
    <property type="match status" value="1"/>
</dbReference>
<feature type="domain" description="SRP54-type proteins GTP-binding" evidence="13">
    <location>
        <begin position="455"/>
        <end position="664"/>
    </location>
</feature>
<comment type="subcellular location">
    <subcellularLocation>
        <location evidence="1">Endoplasmic reticulum membrane</location>
        <topology evidence="1">Peripheral membrane protein</topology>
        <orientation evidence="1">Cytoplasmic side</orientation>
    </subcellularLocation>
</comment>
<dbReference type="FunFam" id="1.20.120.140:FF:000009">
    <property type="entry name" value="Signal sequence receptor alpha subunit"/>
    <property type="match status" value="1"/>
</dbReference>
<dbReference type="AlphaFoldDB" id="A0A7C8IVE1"/>
<dbReference type="Pfam" id="PF02881">
    <property type="entry name" value="SRP54_N"/>
    <property type="match status" value="1"/>
</dbReference>
<evidence type="ECO:0000259" key="14">
    <source>
        <dbReference type="SMART" id="SM00963"/>
    </source>
</evidence>
<comment type="similarity">
    <text evidence="2">Belongs to the GTP-binding SRP family.</text>
</comment>
<evidence type="ECO:0000256" key="4">
    <source>
        <dbReference type="ARBA" id="ARBA00022741"/>
    </source>
</evidence>
<dbReference type="FunFam" id="3.30.450.60:FF:000023">
    <property type="entry name" value="Signal sequence receptor alpha subunit"/>
    <property type="match status" value="1"/>
</dbReference>
<keyword evidence="4" id="KW-0547">Nucleotide-binding</keyword>
<keyword evidence="5" id="KW-0256">Endoplasmic reticulum</keyword>
<feature type="compositionally biased region" description="Basic residues" evidence="11">
    <location>
        <begin position="244"/>
        <end position="254"/>
    </location>
</feature>
<gene>
    <name evidence="15" type="ORF">GQX73_g2647</name>
</gene>
<dbReference type="Pfam" id="PF00448">
    <property type="entry name" value="SRP54"/>
    <property type="match status" value="1"/>
</dbReference>
<name>A0A7C8IVE1_9PEZI</name>
<keyword evidence="7" id="KW-0472">Membrane</keyword>
<evidence type="ECO:0000256" key="1">
    <source>
        <dbReference type="ARBA" id="ARBA00004397"/>
    </source>
</evidence>
<dbReference type="InterPro" id="IPR036225">
    <property type="entry name" value="SRP/SRP_N"/>
</dbReference>
<dbReference type="EMBL" id="WUBL01000018">
    <property type="protein sequence ID" value="KAF2970923.1"/>
    <property type="molecule type" value="Genomic_DNA"/>
</dbReference>
<feature type="domain" description="Signal recognition particle SRP54 helical bundle" evidence="14">
    <location>
        <begin position="342"/>
        <end position="427"/>
    </location>
</feature>
<dbReference type="SMART" id="SM00962">
    <property type="entry name" value="SRP54"/>
    <property type="match status" value="1"/>
</dbReference>
<dbReference type="CDD" id="cd14826">
    <property type="entry name" value="SR_alpha_SRX"/>
    <property type="match status" value="1"/>
</dbReference>
<dbReference type="FunCoup" id="A0A7C8IVE1">
    <property type="interactions" value="719"/>
</dbReference>
<dbReference type="InterPro" id="IPR013822">
    <property type="entry name" value="Signal_recog_particl_SRP54_hlx"/>
</dbReference>
<dbReference type="FunFam" id="3.40.50.300:FF:000566">
    <property type="entry name" value="Signal recognition particle receptor subunit alpha"/>
    <property type="match status" value="1"/>
</dbReference>
<proteinExistence type="inferred from homology"/>
<dbReference type="InterPro" id="IPR007222">
    <property type="entry name" value="Sig_recog_particle_rcpt_asu_N"/>
</dbReference>
<dbReference type="InterPro" id="IPR042101">
    <property type="entry name" value="SRP54_N_sf"/>
</dbReference>
<dbReference type="InParanoid" id="A0A7C8IVE1"/>
<evidence type="ECO:0000256" key="11">
    <source>
        <dbReference type="SAM" id="MobiDB-lite"/>
    </source>
</evidence>
<comment type="caution">
    <text evidence="15">The sequence shown here is derived from an EMBL/GenBank/DDBJ whole genome shotgun (WGS) entry which is preliminary data.</text>
</comment>
<feature type="region of interest" description="Disordered" evidence="11">
    <location>
        <begin position="152"/>
        <end position="301"/>
    </location>
</feature>
<comment type="subunit">
    <text evidence="3">Heterodimer of an alpha and a beta chain.</text>
</comment>
<dbReference type="Pfam" id="PF04086">
    <property type="entry name" value="SRP-alpha_N"/>
    <property type="match status" value="1"/>
</dbReference>
<dbReference type="GO" id="GO:0006614">
    <property type="term" value="P:SRP-dependent cotranslational protein targeting to membrane"/>
    <property type="evidence" value="ECO:0007669"/>
    <property type="project" value="InterPro"/>
</dbReference>
<dbReference type="PANTHER" id="PTHR43134:SF1">
    <property type="entry name" value="SIGNAL RECOGNITION PARTICLE RECEPTOR SUBUNIT ALPHA"/>
    <property type="match status" value="1"/>
</dbReference>
<evidence type="ECO:0000256" key="8">
    <source>
        <dbReference type="ARBA" id="ARBA00023170"/>
    </source>
</evidence>
<dbReference type="SUPFAM" id="SSF64356">
    <property type="entry name" value="SNARE-like"/>
    <property type="match status" value="1"/>
</dbReference>
<feature type="compositionally biased region" description="Basic residues" evidence="11">
    <location>
        <begin position="220"/>
        <end position="229"/>
    </location>
</feature>
<evidence type="ECO:0000256" key="2">
    <source>
        <dbReference type="ARBA" id="ARBA00008531"/>
    </source>
</evidence>
<protein>
    <recommendedName>
        <fullName evidence="9">Signal recognition particle receptor subunit alpha homolog</fullName>
    </recommendedName>
    <alternativeName>
        <fullName evidence="10">Docking protein alpha</fullName>
    </alternativeName>
</protein>
<evidence type="ECO:0000256" key="9">
    <source>
        <dbReference type="ARBA" id="ARBA00071429"/>
    </source>
</evidence>